<evidence type="ECO:0000259" key="1">
    <source>
        <dbReference type="Pfam" id="PF00078"/>
    </source>
</evidence>
<proteinExistence type="predicted"/>
<dbReference type="EMBL" id="JAJSOF020000019">
    <property type="protein sequence ID" value="KAJ4438361.1"/>
    <property type="molecule type" value="Genomic_DNA"/>
</dbReference>
<keyword evidence="3" id="KW-1185">Reference proteome</keyword>
<dbReference type="InterPro" id="IPR000477">
    <property type="entry name" value="RT_dom"/>
</dbReference>
<accession>A0ABQ8SXA5</accession>
<sequence length="186" mass="21113">MQPPVYGNILQLSTAPRGRCGRIPYILATSIFAYENMLQIIELFRITYQHKGKVRGESGSIGHRIISDSQLLSDAYPIHCVLKQGDAPPRLLFNFALEYAIRKVQDNREGLALNGLHQVLVYAEDVNMLGENPQAIRKNTEILFEASKAKCLEVNPEKTKYMIMSRDQNIVRNENIKIVNLSIEEV</sequence>
<reference evidence="2 3" key="1">
    <citation type="journal article" date="2022" name="Allergy">
        <title>Genome assembly and annotation of Periplaneta americana reveal a comprehensive cockroach allergen profile.</title>
        <authorList>
            <person name="Wang L."/>
            <person name="Xiong Q."/>
            <person name="Saelim N."/>
            <person name="Wang L."/>
            <person name="Nong W."/>
            <person name="Wan A.T."/>
            <person name="Shi M."/>
            <person name="Liu X."/>
            <person name="Cao Q."/>
            <person name="Hui J.H.L."/>
            <person name="Sookrung N."/>
            <person name="Leung T.F."/>
            <person name="Tungtrongchitr A."/>
            <person name="Tsui S.K.W."/>
        </authorList>
    </citation>
    <scope>NUCLEOTIDE SEQUENCE [LARGE SCALE GENOMIC DNA]</scope>
    <source>
        <strain evidence="2">PWHHKU_190912</strain>
    </source>
</reference>
<evidence type="ECO:0000313" key="3">
    <source>
        <dbReference type="Proteomes" id="UP001148838"/>
    </source>
</evidence>
<dbReference type="Proteomes" id="UP001148838">
    <property type="component" value="Unassembled WGS sequence"/>
</dbReference>
<evidence type="ECO:0000313" key="2">
    <source>
        <dbReference type="EMBL" id="KAJ4438361.1"/>
    </source>
</evidence>
<comment type="caution">
    <text evidence="2">The sequence shown here is derived from an EMBL/GenBank/DDBJ whole genome shotgun (WGS) entry which is preliminary data.</text>
</comment>
<dbReference type="Pfam" id="PF00078">
    <property type="entry name" value="RVT_1"/>
    <property type="match status" value="1"/>
</dbReference>
<protein>
    <recommendedName>
        <fullName evidence="1">Reverse transcriptase domain-containing protein</fullName>
    </recommendedName>
</protein>
<gene>
    <name evidence="2" type="ORF">ANN_14303</name>
</gene>
<name>A0ABQ8SXA5_PERAM</name>
<feature type="domain" description="Reverse transcriptase" evidence="1">
    <location>
        <begin position="74"/>
        <end position="163"/>
    </location>
</feature>
<organism evidence="2 3">
    <name type="scientific">Periplaneta americana</name>
    <name type="common">American cockroach</name>
    <name type="synonym">Blatta americana</name>
    <dbReference type="NCBI Taxonomy" id="6978"/>
    <lineage>
        <taxon>Eukaryota</taxon>
        <taxon>Metazoa</taxon>
        <taxon>Ecdysozoa</taxon>
        <taxon>Arthropoda</taxon>
        <taxon>Hexapoda</taxon>
        <taxon>Insecta</taxon>
        <taxon>Pterygota</taxon>
        <taxon>Neoptera</taxon>
        <taxon>Polyneoptera</taxon>
        <taxon>Dictyoptera</taxon>
        <taxon>Blattodea</taxon>
        <taxon>Blattoidea</taxon>
        <taxon>Blattidae</taxon>
        <taxon>Blattinae</taxon>
        <taxon>Periplaneta</taxon>
    </lineage>
</organism>